<keyword evidence="4" id="KW-0418">Kinase</keyword>
<dbReference type="RefSeq" id="WP_246239774.1">
    <property type="nucleotide sequence ID" value="NZ_BAAABN010000097.1"/>
</dbReference>
<dbReference type="Gene3D" id="3.30.565.10">
    <property type="entry name" value="Histidine kinase-like ATPase, C-terminal domain"/>
    <property type="match status" value="1"/>
</dbReference>
<keyword evidence="3" id="KW-0808">Transferase</keyword>
<evidence type="ECO:0000256" key="2">
    <source>
        <dbReference type="ARBA" id="ARBA00012438"/>
    </source>
</evidence>
<reference evidence="6 7" key="1">
    <citation type="submission" date="2019-10" db="EMBL/GenBank/DDBJ databases">
        <title>Whole genome shotgun sequence of Acrocarpospora corrugata NBRC 13972.</title>
        <authorList>
            <person name="Ichikawa N."/>
            <person name="Kimura A."/>
            <person name="Kitahashi Y."/>
            <person name="Komaki H."/>
            <person name="Oguchi A."/>
        </authorList>
    </citation>
    <scope>NUCLEOTIDE SEQUENCE [LARGE SCALE GENOMIC DNA]</scope>
    <source>
        <strain evidence="6 7">NBRC 13972</strain>
    </source>
</reference>
<organism evidence="6 7">
    <name type="scientific">Acrocarpospora corrugata</name>
    <dbReference type="NCBI Taxonomy" id="35763"/>
    <lineage>
        <taxon>Bacteria</taxon>
        <taxon>Bacillati</taxon>
        <taxon>Actinomycetota</taxon>
        <taxon>Actinomycetes</taxon>
        <taxon>Streptosporangiales</taxon>
        <taxon>Streptosporangiaceae</taxon>
        <taxon>Acrocarpospora</taxon>
    </lineage>
</organism>
<comment type="catalytic activity">
    <reaction evidence="1">
        <text>ATP + protein L-histidine = ADP + protein N-phospho-L-histidine.</text>
        <dbReference type="EC" id="2.7.13.3"/>
    </reaction>
</comment>
<keyword evidence="7" id="KW-1185">Reference proteome</keyword>
<dbReference type="Proteomes" id="UP000334990">
    <property type="component" value="Unassembled WGS sequence"/>
</dbReference>
<evidence type="ECO:0000313" key="6">
    <source>
        <dbReference type="EMBL" id="GES05911.1"/>
    </source>
</evidence>
<keyword evidence="5" id="KW-0902">Two-component regulatory system</keyword>
<evidence type="ECO:0000313" key="7">
    <source>
        <dbReference type="Proteomes" id="UP000334990"/>
    </source>
</evidence>
<proteinExistence type="predicted"/>
<evidence type="ECO:0000256" key="4">
    <source>
        <dbReference type="ARBA" id="ARBA00022777"/>
    </source>
</evidence>
<dbReference type="CDD" id="cd16917">
    <property type="entry name" value="HATPase_UhpB-NarQ-NarX-like"/>
    <property type="match status" value="1"/>
</dbReference>
<dbReference type="EC" id="2.7.13.3" evidence="2"/>
<comment type="caution">
    <text evidence="6">The sequence shown here is derived from an EMBL/GenBank/DDBJ whole genome shotgun (WGS) entry which is preliminary data.</text>
</comment>
<dbReference type="GO" id="GO:0004673">
    <property type="term" value="F:protein histidine kinase activity"/>
    <property type="evidence" value="ECO:0007669"/>
    <property type="project" value="UniProtKB-EC"/>
</dbReference>
<dbReference type="InterPro" id="IPR036890">
    <property type="entry name" value="HATPase_C_sf"/>
</dbReference>
<dbReference type="InterPro" id="IPR050482">
    <property type="entry name" value="Sensor_HK_TwoCompSys"/>
</dbReference>
<sequence length="149" mass="15828">MRTSLEEVRRVAHRLRPGVLEDLGLISALKSLISDFSQLSGVKVSRKVDPELPGLSADVELVIYRIAQEGLTNVARHAGASRVSLSLTAGPGPLTLRIVDDGIGTAAPDGAGIRGMRERALLIGARLTVNFTSTGTELELVVPERRPGL</sequence>
<gene>
    <name evidence="6" type="ORF">Acor_79800</name>
</gene>
<evidence type="ECO:0000256" key="5">
    <source>
        <dbReference type="ARBA" id="ARBA00023012"/>
    </source>
</evidence>
<dbReference type="PANTHER" id="PTHR24421">
    <property type="entry name" value="NITRATE/NITRITE SENSOR PROTEIN NARX-RELATED"/>
    <property type="match status" value="1"/>
</dbReference>
<evidence type="ECO:0000256" key="3">
    <source>
        <dbReference type="ARBA" id="ARBA00022679"/>
    </source>
</evidence>
<accession>A0A5M3WFR3</accession>
<dbReference type="GO" id="GO:0000160">
    <property type="term" value="P:phosphorelay signal transduction system"/>
    <property type="evidence" value="ECO:0007669"/>
    <property type="project" value="UniProtKB-KW"/>
</dbReference>
<dbReference type="SUPFAM" id="SSF55874">
    <property type="entry name" value="ATPase domain of HSP90 chaperone/DNA topoisomerase II/histidine kinase"/>
    <property type="match status" value="1"/>
</dbReference>
<name>A0A5M3WFR3_9ACTN</name>
<evidence type="ECO:0000256" key="1">
    <source>
        <dbReference type="ARBA" id="ARBA00000085"/>
    </source>
</evidence>
<protein>
    <recommendedName>
        <fullName evidence="2">histidine kinase</fullName>
        <ecNumber evidence="2">2.7.13.3</ecNumber>
    </recommendedName>
</protein>
<dbReference type="EMBL" id="BLAD01000118">
    <property type="protein sequence ID" value="GES05911.1"/>
    <property type="molecule type" value="Genomic_DNA"/>
</dbReference>
<dbReference type="PANTHER" id="PTHR24421:SF10">
    <property type="entry name" value="NITRATE_NITRITE SENSOR PROTEIN NARQ"/>
    <property type="match status" value="1"/>
</dbReference>
<dbReference type="AlphaFoldDB" id="A0A5M3WFR3"/>